<protein>
    <submittedName>
        <fullName evidence="2">NAD(P)H-binding protein</fullName>
    </submittedName>
</protein>
<dbReference type="PANTHER" id="PTHR43355:SF2">
    <property type="entry name" value="FLAVIN REDUCTASE (NADPH)"/>
    <property type="match status" value="1"/>
</dbReference>
<proteinExistence type="predicted"/>
<keyword evidence="3" id="KW-1185">Reference proteome</keyword>
<evidence type="ECO:0000259" key="1">
    <source>
        <dbReference type="Pfam" id="PF13460"/>
    </source>
</evidence>
<reference evidence="3" key="1">
    <citation type="journal article" date="2019" name="Int. J. Syst. Evol. Microbiol.">
        <title>The Global Catalogue of Microorganisms (GCM) 10K type strain sequencing project: providing services to taxonomists for standard genome sequencing and annotation.</title>
        <authorList>
            <consortium name="The Broad Institute Genomics Platform"/>
            <consortium name="The Broad Institute Genome Sequencing Center for Infectious Disease"/>
            <person name="Wu L."/>
            <person name="Ma J."/>
        </authorList>
    </citation>
    <scope>NUCLEOTIDE SEQUENCE [LARGE SCALE GENOMIC DNA]</scope>
    <source>
        <strain evidence="3">JCM 15933</strain>
    </source>
</reference>
<sequence>MRLAVFGATGRAGRVVVDHALRGDHEVCTLARDPARLRPRAGLRVVGGDVRDPAAVAETLEGADAVISTLGRRRQDGDVCTDGIRTVLSAAAGNMPRRLIVLSNYGVADSRRRTAYVAVSWLLERAVLRDKEHMEALLRDSNADWTIVRAPVLTNGPRTGRYRTGVDLQLSFTAKVSRADLAEFILTELRDNVHIRQSVTITS</sequence>
<dbReference type="Pfam" id="PF13460">
    <property type="entry name" value="NAD_binding_10"/>
    <property type="match status" value="1"/>
</dbReference>
<dbReference type="InterPro" id="IPR016040">
    <property type="entry name" value="NAD(P)-bd_dom"/>
</dbReference>
<evidence type="ECO:0000313" key="3">
    <source>
        <dbReference type="Proteomes" id="UP001501470"/>
    </source>
</evidence>
<organism evidence="2 3">
    <name type="scientific">Dactylosporangium maewongense</name>
    <dbReference type="NCBI Taxonomy" id="634393"/>
    <lineage>
        <taxon>Bacteria</taxon>
        <taxon>Bacillati</taxon>
        <taxon>Actinomycetota</taxon>
        <taxon>Actinomycetes</taxon>
        <taxon>Micromonosporales</taxon>
        <taxon>Micromonosporaceae</taxon>
        <taxon>Dactylosporangium</taxon>
    </lineage>
</organism>
<feature type="domain" description="NAD(P)-binding" evidence="1">
    <location>
        <begin position="7"/>
        <end position="191"/>
    </location>
</feature>
<accession>A0ABP4M2V5</accession>
<dbReference type="EMBL" id="BAAAQD010000013">
    <property type="protein sequence ID" value="GAA1536510.1"/>
    <property type="molecule type" value="Genomic_DNA"/>
</dbReference>
<dbReference type="InterPro" id="IPR051606">
    <property type="entry name" value="Polyketide_Oxido-like"/>
</dbReference>
<dbReference type="InterPro" id="IPR036291">
    <property type="entry name" value="NAD(P)-bd_dom_sf"/>
</dbReference>
<name>A0ABP4M2V5_9ACTN</name>
<dbReference type="PANTHER" id="PTHR43355">
    <property type="entry name" value="FLAVIN REDUCTASE (NADPH)"/>
    <property type="match status" value="1"/>
</dbReference>
<dbReference type="SUPFAM" id="SSF51735">
    <property type="entry name" value="NAD(P)-binding Rossmann-fold domains"/>
    <property type="match status" value="1"/>
</dbReference>
<comment type="caution">
    <text evidence="2">The sequence shown here is derived from an EMBL/GenBank/DDBJ whole genome shotgun (WGS) entry which is preliminary data.</text>
</comment>
<gene>
    <name evidence="2" type="ORF">GCM10009827_063870</name>
</gene>
<evidence type="ECO:0000313" key="2">
    <source>
        <dbReference type="EMBL" id="GAA1536510.1"/>
    </source>
</evidence>
<dbReference type="Gene3D" id="3.40.50.720">
    <property type="entry name" value="NAD(P)-binding Rossmann-like Domain"/>
    <property type="match status" value="1"/>
</dbReference>
<dbReference type="Proteomes" id="UP001501470">
    <property type="component" value="Unassembled WGS sequence"/>
</dbReference>